<sequence length="140" mass="16038">KCDTCNISFYPRLSPSIIVLVYRGEEVLLAKNSATRANFYSTLAGFVEPGESIEETVHREVFEEVGIKVKNLRYFNSQSWPFPNSLMLGFHAEYDSGEITIQEKEIADAQWFHYTELPNKPAMMSISGWLIADHIKRMEA</sequence>
<keyword evidence="4" id="KW-0378">Hydrolase</keyword>
<evidence type="ECO:0000256" key="4">
    <source>
        <dbReference type="ARBA" id="ARBA00022801"/>
    </source>
</evidence>
<dbReference type="AlphaFoldDB" id="A0A382ZWS5"/>
<dbReference type="PANTHER" id="PTHR11383">
    <property type="entry name" value="NUCLEOSIDE DIPHOSPHATE-LINKED MOIETY X MOTIF 13"/>
    <property type="match status" value="1"/>
</dbReference>
<proteinExistence type="predicted"/>
<protein>
    <recommendedName>
        <fullName evidence="2">NAD(+) diphosphatase</fullName>
        <ecNumber evidence="2">3.6.1.22</ecNumber>
    </recommendedName>
</protein>
<dbReference type="EC" id="3.6.1.22" evidence="2"/>
<keyword evidence="5" id="KW-0460">Magnesium</keyword>
<evidence type="ECO:0000256" key="3">
    <source>
        <dbReference type="ARBA" id="ARBA00022723"/>
    </source>
</evidence>
<dbReference type="NCBIfam" id="NF001299">
    <property type="entry name" value="PRK00241.1"/>
    <property type="match status" value="1"/>
</dbReference>
<evidence type="ECO:0000256" key="1">
    <source>
        <dbReference type="ARBA" id="ARBA00001946"/>
    </source>
</evidence>
<evidence type="ECO:0000256" key="2">
    <source>
        <dbReference type="ARBA" id="ARBA00012381"/>
    </source>
</evidence>
<dbReference type="PRINTS" id="PR00502">
    <property type="entry name" value="NUDIXFAMILY"/>
</dbReference>
<evidence type="ECO:0000256" key="6">
    <source>
        <dbReference type="ARBA" id="ARBA00023027"/>
    </source>
</evidence>
<keyword evidence="6" id="KW-0520">NAD</keyword>
<evidence type="ECO:0000256" key="5">
    <source>
        <dbReference type="ARBA" id="ARBA00022842"/>
    </source>
</evidence>
<name>A0A382ZWS5_9ZZZZ</name>
<gene>
    <name evidence="8" type="ORF">METZ01_LOCUS452697</name>
</gene>
<dbReference type="EMBL" id="UINC01187227">
    <property type="protein sequence ID" value="SVD99843.1"/>
    <property type="molecule type" value="Genomic_DNA"/>
</dbReference>
<dbReference type="InterPro" id="IPR049734">
    <property type="entry name" value="NudC-like_C"/>
</dbReference>
<dbReference type="CDD" id="cd03429">
    <property type="entry name" value="NUDIX_NADH_pyrophosphatase_Nudt13"/>
    <property type="match status" value="1"/>
</dbReference>
<accession>A0A382ZWS5</accession>
<reference evidence="8" key="1">
    <citation type="submission" date="2018-05" db="EMBL/GenBank/DDBJ databases">
        <authorList>
            <person name="Lanie J.A."/>
            <person name="Ng W.-L."/>
            <person name="Kazmierczak K.M."/>
            <person name="Andrzejewski T.M."/>
            <person name="Davidsen T.M."/>
            <person name="Wayne K.J."/>
            <person name="Tettelin H."/>
            <person name="Glass J.I."/>
            <person name="Rusch D."/>
            <person name="Podicherti R."/>
            <person name="Tsui H.-C.T."/>
            <person name="Winkler M.E."/>
        </authorList>
    </citation>
    <scope>NUCLEOTIDE SEQUENCE</scope>
</reference>
<organism evidence="8">
    <name type="scientific">marine metagenome</name>
    <dbReference type="NCBI Taxonomy" id="408172"/>
    <lineage>
        <taxon>unclassified sequences</taxon>
        <taxon>metagenomes</taxon>
        <taxon>ecological metagenomes</taxon>
    </lineage>
</organism>
<dbReference type="InterPro" id="IPR020476">
    <property type="entry name" value="Nudix_hydrolase"/>
</dbReference>
<dbReference type="PROSITE" id="PS00893">
    <property type="entry name" value="NUDIX_BOX"/>
    <property type="match status" value="1"/>
</dbReference>
<dbReference type="GO" id="GO:0016787">
    <property type="term" value="F:hydrolase activity"/>
    <property type="evidence" value="ECO:0007669"/>
    <property type="project" value="UniProtKB-KW"/>
</dbReference>
<dbReference type="Pfam" id="PF00293">
    <property type="entry name" value="NUDIX"/>
    <property type="match status" value="1"/>
</dbReference>
<dbReference type="InterPro" id="IPR020084">
    <property type="entry name" value="NUDIX_hydrolase_CS"/>
</dbReference>
<evidence type="ECO:0000313" key="8">
    <source>
        <dbReference type="EMBL" id="SVD99843.1"/>
    </source>
</evidence>
<dbReference type="SUPFAM" id="SSF55811">
    <property type="entry name" value="Nudix"/>
    <property type="match status" value="1"/>
</dbReference>
<dbReference type="GO" id="GO:0046872">
    <property type="term" value="F:metal ion binding"/>
    <property type="evidence" value="ECO:0007669"/>
    <property type="project" value="UniProtKB-KW"/>
</dbReference>
<keyword evidence="3" id="KW-0479">Metal-binding</keyword>
<dbReference type="Gene3D" id="3.90.79.10">
    <property type="entry name" value="Nucleoside Triphosphate Pyrophosphohydrolase"/>
    <property type="match status" value="1"/>
</dbReference>
<comment type="cofactor">
    <cofactor evidence="1">
        <name>Mg(2+)</name>
        <dbReference type="ChEBI" id="CHEBI:18420"/>
    </cofactor>
</comment>
<evidence type="ECO:0000259" key="7">
    <source>
        <dbReference type="PROSITE" id="PS51462"/>
    </source>
</evidence>
<feature type="non-terminal residue" evidence="8">
    <location>
        <position position="1"/>
    </location>
</feature>
<dbReference type="InterPro" id="IPR000086">
    <property type="entry name" value="NUDIX_hydrolase_dom"/>
</dbReference>
<dbReference type="PROSITE" id="PS51462">
    <property type="entry name" value="NUDIX"/>
    <property type="match status" value="1"/>
</dbReference>
<dbReference type="PANTHER" id="PTHR11383:SF3">
    <property type="entry name" value="NAD(P)H PYROPHOSPHATASE NUDT13, MITOCHONDRIAL"/>
    <property type="match status" value="1"/>
</dbReference>
<dbReference type="InterPro" id="IPR015797">
    <property type="entry name" value="NUDIX_hydrolase-like_dom_sf"/>
</dbReference>
<feature type="domain" description="Nudix hydrolase" evidence="7">
    <location>
        <begin position="10"/>
        <end position="137"/>
    </location>
</feature>